<reference evidence="6" key="2">
    <citation type="submission" date="2023-01" db="EMBL/GenBank/DDBJ databases">
        <authorList>
            <person name="Sun Q."/>
            <person name="Evtushenko L."/>
        </authorList>
    </citation>
    <scope>NUCLEOTIDE SEQUENCE</scope>
    <source>
        <strain evidence="6">VKM Ac-1246</strain>
    </source>
</reference>
<keyword evidence="3" id="KW-0028">Amino-acid biosynthesis</keyword>
<feature type="binding site" evidence="3">
    <location>
        <position position="94"/>
    </location>
    <ligand>
        <name>shikimate</name>
        <dbReference type="ChEBI" id="CHEBI:36208"/>
    </ligand>
</feature>
<feature type="binding site" evidence="3">
    <location>
        <begin position="17"/>
        <end position="19"/>
    </location>
    <ligand>
        <name>shikimate</name>
        <dbReference type="ChEBI" id="CHEBI:36208"/>
    </ligand>
</feature>
<dbReference type="EC" id="1.1.1.25" evidence="3"/>
<dbReference type="InterPro" id="IPR046346">
    <property type="entry name" value="Aminoacid_DH-like_N_sf"/>
</dbReference>
<dbReference type="Pfam" id="PF08501">
    <property type="entry name" value="Shikimate_dh_N"/>
    <property type="match status" value="1"/>
</dbReference>
<dbReference type="SUPFAM" id="SSF53223">
    <property type="entry name" value="Aminoacid dehydrogenase-like, N-terminal domain"/>
    <property type="match status" value="1"/>
</dbReference>
<dbReference type="SUPFAM" id="SSF51735">
    <property type="entry name" value="NAD(P)-binding Rossmann-fold domains"/>
    <property type="match status" value="1"/>
</dbReference>
<dbReference type="RefSeq" id="WP_189118378.1">
    <property type="nucleotide sequence ID" value="NZ_BMRK01000006.1"/>
</dbReference>
<dbReference type="PANTHER" id="PTHR21089">
    <property type="entry name" value="SHIKIMATE DEHYDROGENASE"/>
    <property type="match status" value="1"/>
</dbReference>
<name>A0ABQ5T2A2_9ACTN</name>
<dbReference type="CDD" id="cd01065">
    <property type="entry name" value="NAD_bind_Shikimate_DH"/>
    <property type="match status" value="1"/>
</dbReference>
<dbReference type="InterPro" id="IPR036291">
    <property type="entry name" value="NAD(P)-bd_dom_sf"/>
</dbReference>
<protein>
    <recommendedName>
        <fullName evidence="3">Shikimate dehydrogenase (NADP(+))</fullName>
        <shortName evidence="3">SDH</shortName>
        <ecNumber evidence="3">1.1.1.25</ecNumber>
    </recommendedName>
</protein>
<evidence type="ECO:0000256" key="1">
    <source>
        <dbReference type="ARBA" id="ARBA00004871"/>
    </source>
</evidence>
<gene>
    <name evidence="6" type="primary">aroE_2</name>
    <name evidence="3" type="synonym">aroE</name>
    <name evidence="6" type="ORF">GCM10017579_40110</name>
</gene>
<dbReference type="Gene3D" id="3.40.50.10860">
    <property type="entry name" value="Leucine Dehydrogenase, chain A, domain 1"/>
    <property type="match status" value="1"/>
</dbReference>
<dbReference type="InterPro" id="IPR005097">
    <property type="entry name" value="Sacchrp_dh_NADP-bd"/>
</dbReference>
<feature type="binding site" evidence="3">
    <location>
        <position position="69"/>
    </location>
    <ligand>
        <name>shikimate</name>
        <dbReference type="ChEBI" id="CHEBI:36208"/>
    </ligand>
</feature>
<dbReference type="PANTHER" id="PTHR21089:SF1">
    <property type="entry name" value="BIFUNCTIONAL 3-DEHYDROQUINATE DEHYDRATASE_SHIKIMATE DEHYDROGENASE, CHLOROPLASTIC"/>
    <property type="match status" value="1"/>
</dbReference>
<comment type="catalytic activity">
    <reaction evidence="3">
        <text>shikimate + NADP(+) = 3-dehydroshikimate + NADPH + H(+)</text>
        <dbReference type="Rhea" id="RHEA:17737"/>
        <dbReference type="ChEBI" id="CHEBI:15378"/>
        <dbReference type="ChEBI" id="CHEBI:16630"/>
        <dbReference type="ChEBI" id="CHEBI:36208"/>
        <dbReference type="ChEBI" id="CHEBI:57783"/>
        <dbReference type="ChEBI" id="CHEBI:58349"/>
        <dbReference type="EC" id="1.1.1.25"/>
    </reaction>
</comment>
<organism evidence="6 7">
    <name type="scientific">Nocardioides luteus</name>
    <dbReference type="NCBI Taxonomy" id="1844"/>
    <lineage>
        <taxon>Bacteria</taxon>
        <taxon>Bacillati</taxon>
        <taxon>Actinomycetota</taxon>
        <taxon>Actinomycetes</taxon>
        <taxon>Propionibacteriales</taxon>
        <taxon>Nocardioidaceae</taxon>
        <taxon>Nocardioides</taxon>
    </lineage>
</organism>
<keyword evidence="3" id="KW-0560">Oxidoreductase</keyword>
<accession>A0ABQ5T2A2</accession>
<comment type="similarity">
    <text evidence="3">Belongs to the shikimate dehydrogenase family.</text>
</comment>
<feature type="binding site" evidence="3">
    <location>
        <position position="109"/>
    </location>
    <ligand>
        <name>shikimate</name>
        <dbReference type="ChEBI" id="CHEBI:36208"/>
    </ligand>
</feature>
<evidence type="ECO:0000313" key="7">
    <source>
        <dbReference type="Proteomes" id="UP001142292"/>
    </source>
</evidence>
<feature type="domain" description="Shikimate dehydrogenase substrate binding N-terminal" evidence="5">
    <location>
        <begin position="9"/>
        <end position="96"/>
    </location>
</feature>
<feature type="binding site" evidence="3">
    <location>
        <position position="227"/>
    </location>
    <ligand>
        <name>NADP(+)</name>
        <dbReference type="ChEBI" id="CHEBI:58349"/>
    </ligand>
</feature>
<comment type="pathway">
    <text evidence="1 3">Metabolic intermediate biosynthesis; chorismate biosynthesis; chorismate from D-erythrose 4-phosphate and phosphoenolpyruvate: step 4/7.</text>
</comment>
<evidence type="ECO:0000313" key="6">
    <source>
        <dbReference type="EMBL" id="GLJ69975.1"/>
    </source>
</evidence>
<dbReference type="Proteomes" id="UP001142292">
    <property type="component" value="Unassembled WGS sequence"/>
</dbReference>
<dbReference type="EMBL" id="BSEL01000007">
    <property type="protein sequence ID" value="GLJ69975.1"/>
    <property type="molecule type" value="Genomic_DNA"/>
</dbReference>
<dbReference type="Gene3D" id="3.40.50.720">
    <property type="entry name" value="NAD(P)-binding Rossmann-like Domain"/>
    <property type="match status" value="1"/>
</dbReference>
<keyword evidence="2 3" id="KW-0057">Aromatic amino acid biosynthesis</keyword>
<dbReference type="NCBIfam" id="NF009201">
    <property type="entry name" value="PRK12549.1"/>
    <property type="match status" value="1"/>
</dbReference>
<feature type="binding site" evidence="3">
    <location>
        <position position="85"/>
    </location>
    <ligand>
        <name>NADP(+)</name>
        <dbReference type="ChEBI" id="CHEBI:58349"/>
    </ligand>
</feature>
<dbReference type="HAMAP" id="MF_00222">
    <property type="entry name" value="Shikimate_DH_AroE"/>
    <property type="match status" value="1"/>
</dbReference>
<reference evidence="6" key="1">
    <citation type="journal article" date="2014" name="Int. J. Syst. Evol. Microbiol.">
        <title>Complete genome of a new Firmicutes species belonging to the dominant human colonic microbiota ('Ruminococcus bicirculans') reveals two chromosomes and a selective capacity to utilize plant glucans.</title>
        <authorList>
            <consortium name="NISC Comparative Sequencing Program"/>
            <person name="Wegmann U."/>
            <person name="Louis P."/>
            <person name="Goesmann A."/>
            <person name="Henrissat B."/>
            <person name="Duncan S.H."/>
            <person name="Flint H.J."/>
        </authorList>
    </citation>
    <scope>NUCLEOTIDE SEQUENCE</scope>
    <source>
        <strain evidence="6">VKM Ac-1246</strain>
    </source>
</reference>
<keyword evidence="7" id="KW-1185">Reference proteome</keyword>
<evidence type="ECO:0000259" key="5">
    <source>
        <dbReference type="Pfam" id="PF08501"/>
    </source>
</evidence>
<evidence type="ECO:0000259" key="4">
    <source>
        <dbReference type="Pfam" id="PF03435"/>
    </source>
</evidence>
<feature type="binding site" evidence="3">
    <location>
        <position position="250"/>
    </location>
    <ligand>
        <name>NADP(+)</name>
        <dbReference type="ChEBI" id="CHEBI:58349"/>
    </ligand>
</feature>
<proteinExistence type="inferred from homology"/>
<evidence type="ECO:0000256" key="3">
    <source>
        <dbReference type="HAMAP-Rule" id="MF_00222"/>
    </source>
</evidence>
<keyword evidence="3" id="KW-0521">NADP</keyword>
<feature type="active site" description="Proton acceptor" evidence="3">
    <location>
        <position position="73"/>
    </location>
</feature>
<feature type="binding site" evidence="3">
    <location>
        <position position="257"/>
    </location>
    <ligand>
        <name>shikimate</name>
        <dbReference type="ChEBI" id="CHEBI:36208"/>
    </ligand>
</feature>
<feature type="binding site" evidence="3">
    <location>
        <position position="229"/>
    </location>
    <ligand>
        <name>shikimate</name>
        <dbReference type="ChEBI" id="CHEBI:36208"/>
    </ligand>
</feature>
<comment type="caution">
    <text evidence="3">Lacks conserved residue(s) required for the propagation of feature annotation.</text>
</comment>
<feature type="binding site" evidence="3">
    <location>
        <begin position="133"/>
        <end position="137"/>
    </location>
    <ligand>
        <name>NADP(+)</name>
        <dbReference type="ChEBI" id="CHEBI:58349"/>
    </ligand>
</feature>
<feature type="domain" description="Saccharopine dehydrogenase NADP binding" evidence="4">
    <location>
        <begin position="129"/>
        <end position="202"/>
    </location>
</feature>
<dbReference type="InterPro" id="IPR013708">
    <property type="entry name" value="Shikimate_DH-bd_N"/>
</dbReference>
<sequence length="286" mass="30029">MESSFLVGLIGAGVGPSLSPALHMREAAEHGLSYVYKTIDITALGVPAEGVGDLLRDARRLGFDALNITHPCKELVIEHLDQLDDTAARMGAVNTVVFGEDGAVGYNTDTTGFAHALRTGMPDAPRGTVVQLGAGGAGSAVAHALLRQGAGRLVVADMDLDRAQARVEDLRRHHPESTVEASDVEKLAALLPDADGLVNCTPVGMADHPGTPLDTSLLHPDLWVADIVYRPLDTALLQAAREAGCRTLHGGHMAVYQAVDALRLITGIEPDATRMLAHLRELAAAG</sequence>
<dbReference type="Pfam" id="PF03435">
    <property type="entry name" value="Sacchrp_dh_NADP"/>
    <property type="match status" value="1"/>
</dbReference>
<comment type="function">
    <text evidence="3">Involved in the biosynthesis of the chorismate, which leads to the biosynthesis of aromatic amino acids. Catalyzes the reversible NADPH linked reduction of 3-dehydroshikimate (DHSA) to yield shikimate (SA).</text>
</comment>
<comment type="caution">
    <text evidence="6">The sequence shown here is derived from an EMBL/GenBank/DDBJ whole genome shotgun (WGS) entry which is preliminary data.</text>
</comment>
<dbReference type="InterPro" id="IPR022893">
    <property type="entry name" value="Shikimate_DH_fam"/>
</dbReference>
<evidence type="ECO:0000256" key="2">
    <source>
        <dbReference type="ARBA" id="ARBA00023141"/>
    </source>
</evidence>
<comment type="subunit">
    <text evidence="3">Homodimer.</text>
</comment>